<evidence type="ECO:0000256" key="8">
    <source>
        <dbReference type="SAM" id="MobiDB-lite"/>
    </source>
</evidence>
<dbReference type="GO" id="GO:0000981">
    <property type="term" value="F:DNA-binding transcription factor activity, RNA polymerase II-specific"/>
    <property type="evidence" value="ECO:0007669"/>
    <property type="project" value="TreeGrafter"/>
</dbReference>
<keyword evidence="6" id="KW-0539">Nucleus</keyword>
<evidence type="ECO:0000313" key="10">
    <source>
        <dbReference type="Ensembl" id="ENSGWIP00000032120.1"/>
    </source>
</evidence>
<evidence type="ECO:0000256" key="3">
    <source>
        <dbReference type="ARBA" id="ARBA00022737"/>
    </source>
</evidence>
<dbReference type="PANTHER" id="PTHR23235:SF120">
    <property type="entry name" value="KRUPPEL-LIKE FACTOR 15"/>
    <property type="match status" value="1"/>
</dbReference>
<gene>
    <name evidence="10" type="primary">LOC114479555</name>
</gene>
<dbReference type="Proteomes" id="UP000694680">
    <property type="component" value="Chromosome 17"/>
</dbReference>
<evidence type="ECO:0000313" key="11">
    <source>
        <dbReference type="Proteomes" id="UP000694680"/>
    </source>
</evidence>
<keyword evidence="3" id="KW-0677">Repeat</keyword>
<dbReference type="SUPFAM" id="SSF57667">
    <property type="entry name" value="beta-beta-alpha zinc fingers"/>
    <property type="match status" value="1"/>
</dbReference>
<sequence length="364" mass="41300">MDGAAAFQCQLASVMEMLAKTAVVEISRIWEDGFTRVQLELRRKDDEIESLQRKLKSMETERLTDKNTSLSCFSKEEQQRELSPPRGDVLQVDPVQIVSSDMNIVNEEDNPVNGKTPPTAQSEEQLGSDSCESDIGDEEGSIIKLEDDDDDNDVEIVEQQTVESEHGVNKQQQESVHWMSASAGCKDDSDCCFKTKLVARVLDSHILPSENGLDIFDNAAKTAHTDWFRGDNHAFQGGPSKPPVTFNDARQQNQPTDALNQPAPLRFIPEKHHQTHNLADSRFFVFNEPDMYKSSASRRIWEKWYICSFCGKSFDRISHLEIHQRVHTGEKPYTCSTCGKNFSQRSNLRTHQRTHKETPMPNVV</sequence>
<feature type="region of interest" description="Disordered" evidence="8">
    <location>
        <begin position="59"/>
        <end position="87"/>
    </location>
</feature>
<keyword evidence="5" id="KW-0862">Zinc</keyword>
<accession>A0A8C5GM37</accession>
<dbReference type="PROSITE" id="PS50157">
    <property type="entry name" value="ZINC_FINGER_C2H2_2"/>
    <property type="match status" value="2"/>
</dbReference>
<reference evidence="10" key="3">
    <citation type="submission" date="2025-09" db="UniProtKB">
        <authorList>
            <consortium name="Ensembl"/>
        </authorList>
    </citation>
    <scope>IDENTIFICATION</scope>
</reference>
<proteinExistence type="predicted"/>
<dbReference type="GO" id="GO:0000978">
    <property type="term" value="F:RNA polymerase II cis-regulatory region sequence-specific DNA binding"/>
    <property type="evidence" value="ECO:0007669"/>
    <property type="project" value="TreeGrafter"/>
</dbReference>
<evidence type="ECO:0000256" key="7">
    <source>
        <dbReference type="PROSITE-ProRule" id="PRU00042"/>
    </source>
</evidence>
<dbReference type="FunFam" id="3.30.160.60:FF:000848">
    <property type="entry name" value="Zinc finger protein 35"/>
    <property type="match status" value="1"/>
</dbReference>
<dbReference type="PROSITE" id="PS00028">
    <property type="entry name" value="ZINC_FINGER_C2H2_1"/>
    <property type="match status" value="2"/>
</dbReference>
<dbReference type="SMART" id="SM00355">
    <property type="entry name" value="ZnF_C2H2"/>
    <property type="match status" value="2"/>
</dbReference>
<dbReference type="InterPro" id="IPR013087">
    <property type="entry name" value="Znf_C2H2_type"/>
</dbReference>
<evidence type="ECO:0000256" key="4">
    <source>
        <dbReference type="ARBA" id="ARBA00022771"/>
    </source>
</evidence>
<evidence type="ECO:0000256" key="5">
    <source>
        <dbReference type="ARBA" id="ARBA00022833"/>
    </source>
</evidence>
<evidence type="ECO:0000256" key="2">
    <source>
        <dbReference type="ARBA" id="ARBA00022723"/>
    </source>
</evidence>
<evidence type="ECO:0000256" key="1">
    <source>
        <dbReference type="ARBA" id="ARBA00004123"/>
    </source>
</evidence>
<dbReference type="Pfam" id="PF00096">
    <property type="entry name" value="zf-C2H2"/>
    <property type="match status" value="2"/>
</dbReference>
<feature type="region of interest" description="Disordered" evidence="8">
    <location>
        <begin position="106"/>
        <end position="136"/>
    </location>
</feature>
<keyword evidence="11" id="KW-1185">Reference proteome</keyword>
<keyword evidence="2" id="KW-0479">Metal-binding</keyword>
<dbReference type="OrthoDB" id="6077919at2759"/>
<dbReference type="Gene3D" id="3.30.160.60">
    <property type="entry name" value="Classic Zinc Finger"/>
    <property type="match status" value="2"/>
</dbReference>
<feature type="compositionally biased region" description="Polar residues" evidence="8">
    <location>
        <begin position="116"/>
        <end position="130"/>
    </location>
</feature>
<keyword evidence="4 7" id="KW-0863">Zinc-finger</keyword>
<organism evidence="10 11">
    <name type="scientific">Gouania willdenowi</name>
    <name type="common">Blunt-snouted clingfish</name>
    <name type="synonym">Lepadogaster willdenowi</name>
    <dbReference type="NCBI Taxonomy" id="441366"/>
    <lineage>
        <taxon>Eukaryota</taxon>
        <taxon>Metazoa</taxon>
        <taxon>Chordata</taxon>
        <taxon>Craniata</taxon>
        <taxon>Vertebrata</taxon>
        <taxon>Euteleostomi</taxon>
        <taxon>Actinopterygii</taxon>
        <taxon>Neopterygii</taxon>
        <taxon>Teleostei</taxon>
        <taxon>Neoteleostei</taxon>
        <taxon>Acanthomorphata</taxon>
        <taxon>Ovalentaria</taxon>
        <taxon>Blenniimorphae</taxon>
        <taxon>Blenniiformes</taxon>
        <taxon>Gobiesocoidei</taxon>
        <taxon>Gobiesocidae</taxon>
        <taxon>Gobiesocinae</taxon>
        <taxon>Gouania</taxon>
    </lineage>
</organism>
<reference evidence="10" key="2">
    <citation type="submission" date="2025-08" db="UniProtKB">
        <authorList>
            <consortium name="Ensembl"/>
        </authorList>
    </citation>
    <scope>IDENTIFICATION</scope>
</reference>
<dbReference type="GO" id="GO:0008270">
    <property type="term" value="F:zinc ion binding"/>
    <property type="evidence" value="ECO:0007669"/>
    <property type="project" value="UniProtKB-KW"/>
</dbReference>
<protein>
    <submittedName>
        <fullName evidence="10">Zinc finger and SCAN domain-containing protein 29-like</fullName>
    </submittedName>
</protein>
<dbReference type="PANTHER" id="PTHR23235">
    <property type="entry name" value="KRUEPPEL-LIKE TRANSCRIPTION FACTOR"/>
    <property type="match status" value="1"/>
</dbReference>
<dbReference type="InterPro" id="IPR036236">
    <property type="entry name" value="Znf_C2H2_sf"/>
</dbReference>
<comment type="subcellular location">
    <subcellularLocation>
        <location evidence="1">Nucleus</location>
    </subcellularLocation>
</comment>
<dbReference type="AlphaFoldDB" id="A0A8C5GM37"/>
<dbReference type="GO" id="GO:0005634">
    <property type="term" value="C:nucleus"/>
    <property type="evidence" value="ECO:0007669"/>
    <property type="project" value="UniProtKB-SubCell"/>
</dbReference>
<feature type="domain" description="C2H2-type" evidence="9">
    <location>
        <begin position="305"/>
        <end position="332"/>
    </location>
</feature>
<dbReference type="RefSeq" id="XP_028329097.1">
    <property type="nucleotide sequence ID" value="XM_028473296.1"/>
</dbReference>
<reference evidence="10" key="1">
    <citation type="submission" date="2020-06" db="EMBL/GenBank/DDBJ databases">
        <authorList>
            <consortium name="Wellcome Sanger Institute Data Sharing"/>
        </authorList>
    </citation>
    <scope>NUCLEOTIDE SEQUENCE [LARGE SCALE GENOMIC DNA]</scope>
</reference>
<name>A0A8C5GM37_GOUWI</name>
<evidence type="ECO:0000256" key="6">
    <source>
        <dbReference type="ARBA" id="ARBA00023242"/>
    </source>
</evidence>
<dbReference type="Ensembl" id="ENSGWIT00000034971.1">
    <property type="protein sequence ID" value="ENSGWIP00000032120.1"/>
    <property type="gene ID" value="ENSGWIG00000016563.1"/>
</dbReference>
<feature type="domain" description="C2H2-type" evidence="9">
    <location>
        <begin position="333"/>
        <end position="360"/>
    </location>
</feature>
<dbReference type="FunFam" id="3.30.160.60:FF:000512">
    <property type="entry name" value="zinc finger protein 197 isoform X1"/>
    <property type="match status" value="1"/>
</dbReference>
<dbReference type="GeneID" id="114479555"/>
<evidence type="ECO:0000259" key="9">
    <source>
        <dbReference type="PROSITE" id="PS50157"/>
    </source>
</evidence>